<dbReference type="PROSITE" id="PS00028">
    <property type="entry name" value="ZINC_FINGER_C2H2_1"/>
    <property type="match status" value="2"/>
</dbReference>
<dbReference type="InterPro" id="IPR036236">
    <property type="entry name" value="Znf_C2H2_sf"/>
</dbReference>
<dbReference type="PANTHER" id="PTHR24394">
    <property type="entry name" value="ZINC FINGER PROTEIN"/>
    <property type="match status" value="1"/>
</dbReference>
<feature type="domain" description="C2H2-type" evidence="8">
    <location>
        <begin position="125"/>
        <end position="152"/>
    </location>
</feature>
<dbReference type="GO" id="GO:0000981">
    <property type="term" value="F:DNA-binding transcription factor activity, RNA polymerase II-specific"/>
    <property type="evidence" value="ECO:0007669"/>
    <property type="project" value="TreeGrafter"/>
</dbReference>
<evidence type="ECO:0000256" key="4">
    <source>
        <dbReference type="ARBA" id="ARBA00022771"/>
    </source>
</evidence>
<keyword evidence="5" id="KW-0862">Zinc</keyword>
<dbReference type="FunFam" id="3.30.160.60:FF:000446">
    <property type="entry name" value="Zinc finger protein"/>
    <property type="match status" value="1"/>
</dbReference>
<reference evidence="9" key="1">
    <citation type="journal article" date="2023" name="Insect Mol. Biol.">
        <title>Genome sequencing provides insights into the evolution of gene families encoding plant cell wall-degrading enzymes in longhorned beetles.</title>
        <authorList>
            <person name="Shin N.R."/>
            <person name="Okamura Y."/>
            <person name="Kirsch R."/>
            <person name="Pauchet Y."/>
        </authorList>
    </citation>
    <scope>NUCLEOTIDE SEQUENCE</scope>
    <source>
        <strain evidence="9">AMC_N1</strain>
    </source>
</reference>
<dbReference type="SMART" id="SM00355">
    <property type="entry name" value="ZnF_C2H2"/>
    <property type="match status" value="2"/>
</dbReference>
<dbReference type="SUPFAM" id="SSF57667">
    <property type="entry name" value="beta-beta-alpha zinc fingers"/>
    <property type="match status" value="2"/>
</dbReference>
<evidence type="ECO:0000256" key="1">
    <source>
        <dbReference type="ARBA" id="ARBA00004123"/>
    </source>
</evidence>
<evidence type="ECO:0000256" key="3">
    <source>
        <dbReference type="ARBA" id="ARBA00022737"/>
    </source>
</evidence>
<dbReference type="PANTHER" id="PTHR24394:SF29">
    <property type="entry name" value="MYONEURIN"/>
    <property type="match status" value="1"/>
</dbReference>
<gene>
    <name evidence="9" type="ORF">NQ318_013751</name>
</gene>
<dbReference type="Gene3D" id="3.30.160.60">
    <property type="entry name" value="Classic Zinc Finger"/>
    <property type="match status" value="3"/>
</dbReference>
<keyword evidence="4 7" id="KW-0863">Zinc-finger</keyword>
<dbReference type="InterPro" id="IPR013087">
    <property type="entry name" value="Znf_C2H2_type"/>
</dbReference>
<evidence type="ECO:0000256" key="2">
    <source>
        <dbReference type="ARBA" id="ARBA00022723"/>
    </source>
</evidence>
<name>A0AAV8ZAQ7_9CUCU</name>
<evidence type="ECO:0000313" key="9">
    <source>
        <dbReference type="EMBL" id="KAJ8960467.1"/>
    </source>
</evidence>
<keyword evidence="10" id="KW-1185">Reference proteome</keyword>
<dbReference type="GO" id="GO:0008270">
    <property type="term" value="F:zinc ion binding"/>
    <property type="evidence" value="ECO:0007669"/>
    <property type="project" value="UniProtKB-KW"/>
</dbReference>
<evidence type="ECO:0000313" key="10">
    <source>
        <dbReference type="Proteomes" id="UP001162162"/>
    </source>
</evidence>
<dbReference type="Proteomes" id="UP001162162">
    <property type="component" value="Unassembled WGS sequence"/>
</dbReference>
<evidence type="ECO:0000259" key="8">
    <source>
        <dbReference type="PROSITE" id="PS50157"/>
    </source>
</evidence>
<evidence type="ECO:0000256" key="5">
    <source>
        <dbReference type="ARBA" id="ARBA00022833"/>
    </source>
</evidence>
<protein>
    <recommendedName>
        <fullName evidence="8">C2H2-type domain-containing protein</fullName>
    </recommendedName>
</protein>
<keyword evidence="2" id="KW-0479">Metal-binding</keyword>
<dbReference type="Pfam" id="PF00096">
    <property type="entry name" value="zf-C2H2"/>
    <property type="match status" value="1"/>
</dbReference>
<comment type="caution">
    <text evidence="9">The sequence shown here is derived from an EMBL/GenBank/DDBJ whole genome shotgun (WGS) entry which is preliminary data.</text>
</comment>
<proteinExistence type="predicted"/>
<organism evidence="9 10">
    <name type="scientific">Aromia moschata</name>
    <dbReference type="NCBI Taxonomy" id="1265417"/>
    <lineage>
        <taxon>Eukaryota</taxon>
        <taxon>Metazoa</taxon>
        <taxon>Ecdysozoa</taxon>
        <taxon>Arthropoda</taxon>
        <taxon>Hexapoda</taxon>
        <taxon>Insecta</taxon>
        <taxon>Pterygota</taxon>
        <taxon>Neoptera</taxon>
        <taxon>Endopterygota</taxon>
        <taxon>Coleoptera</taxon>
        <taxon>Polyphaga</taxon>
        <taxon>Cucujiformia</taxon>
        <taxon>Chrysomeloidea</taxon>
        <taxon>Cerambycidae</taxon>
        <taxon>Cerambycinae</taxon>
        <taxon>Callichromatini</taxon>
        <taxon>Aromia</taxon>
    </lineage>
</organism>
<dbReference type="AlphaFoldDB" id="A0AAV8ZAQ7"/>
<dbReference type="EMBL" id="JAPWTK010000008">
    <property type="protein sequence ID" value="KAJ8960467.1"/>
    <property type="molecule type" value="Genomic_DNA"/>
</dbReference>
<accession>A0AAV8ZAQ7</accession>
<feature type="non-terminal residue" evidence="9">
    <location>
        <position position="169"/>
    </location>
</feature>
<dbReference type="PROSITE" id="PS50157">
    <property type="entry name" value="ZINC_FINGER_C2H2_2"/>
    <property type="match status" value="2"/>
</dbReference>
<feature type="domain" description="C2H2-type" evidence="8">
    <location>
        <begin position="96"/>
        <end position="124"/>
    </location>
</feature>
<evidence type="ECO:0000256" key="6">
    <source>
        <dbReference type="ARBA" id="ARBA00023242"/>
    </source>
</evidence>
<sequence length="169" mass="19212">MAESQIKLVANKIVSTIKENICKFPLARRNLRKVGDPEIVSKARRGGNPNSDPVVSAAYEQGYAQKNKTCFCASSCLCVIFLLFTTRLQTEGERPYVCNDCGKSYTTGSNLRSHTLSSHKEGKNHMCEICKMTFLYPRYLKLHMRKHTGERPYLCNVCDKKFVKKVHLT</sequence>
<keyword evidence="6" id="KW-0539">Nucleus</keyword>
<dbReference type="FunFam" id="3.30.160.60:FF:000358">
    <property type="entry name" value="zinc finger protein 24"/>
    <property type="match status" value="1"/>
</dbReference>
<evidence type="ECO:0000256" key="7">
    <source>
        <dbReference type="PROSITE-ProRule" id="PRU00042"/>
    </source>
</evidence>
<keyword evidence="3" id="KW-0677">Repeat</keyword>
<comment type="subcellular location">
    <subcellularLocation>
        <location evidence="1">Nucleus</location>
    </subcellularLocation>
</comment>
<dbReference type="GO" id="GO:0005634">
    <property type="term" value="C:nucleus"/>
    <property type="evidence" value="ECO:0007669"/>
    <property type="project" value="UniProtKB-SubCell"/>
</dbReference>